<accession>A0A9Q0GWS8</accession>
<feature type="compositionally biased region" description="Basic and acidic residues" evidence="1">
    <location>
        <begin position="148"/>
        <end position="160"/>
    </location>
</feature>
<feature type="compositionally biased region" description="Basic and acidic residues" evidence="1">
    <location>
        <begin position="190"/>
        <end position="208"/>
    </location>
</feature>
<evidence type="ECO:0000256" key="1">
    <source>
        <dbReference type="SAM" id="MobiDB-lite"/>
    </source>
</evidence>
<proteinExistence type="predicted"/>
<protein>
    <submittedName>
        <fullName evidence="2">Uncharacterized protein</fullName>
    </submittedName>
</protein>
<name>A0A9Q0GWS8_9MAGN</name>
<organism evidence="2 3">
    <name type="scientific">Protea cynaroides</name>
    <dbReference type="NCBI Taxonomy" id="273540"/>
    <lineage>
        <taxon>Eukaryota</taxon>
        <taxon>Viridiplantae</taxon>
        <taxon>Streptophyta</taxon>
        <taxon>Embryophyta</taxon>
        <taxon>Tracheophyta</taxon>
        <taxon>Spermatophyta</taxon>
        <taxon>Magnoliopsida</taxon>
        <taxon>Proteales</taxon>
        <taxon>Proteaceae</taxon>
        <taxon>Protea</taxon>
    </lineage>
</organism>
<gene>
    <name evidence="2" type="ORF">NE237_012439</name>
</gene>
<dbReference type="PANTHER" id="PTHR34356">
    <property type="entry name" value="ANTIGENIC HEAT-STABLE PROTEIN"/>
    <property type="match status" value="1"/>
</dbReference>
<feature type="region of interest" description="Disordered" evidence="1">
    <location>
        <begin position="118"/>
        <end position="245"/>
    </location>
</feature>
<keyword evidence="3" id="KW-1185">Reference proteome</keyword>
<sequence>MGSSSHRITAEEVLSKLKDDGDFDRLRLKIIRKVKEDEDLRNSIISMVKQSEALNRQGAENLKPRQLSDAIHEDIGEKVMAQISDGVWSVIRSKDGMKTEITDTVKSVYDKLVNPKGKEVDESSLAGDPRSVDKHAAGKDPLTVSISERVETSSDSDPKEPPGFSLPDHQQAKGQWEEPKEHLQPPVPQQEKHEEGQKEELQHTHEELQPDDCDPSVPPGFGPILYHQQPCDVSDDDPDVPPGFG</sequence>
<evidence type="ECO:0000313" key="2">
    <source>
        <dbReference type="EMBL" id="KAJ4955656.1"/>
    </source>
</evidence>
<dbReference type="OrthoDB" id="784699at2759"/>
<reference evidence="2" key="1">
    <citation type="journal article" date="2023" name="Plant J.">
        <title>The genome of the king protea, Protea cynaroides.</title>
        <authorList>
            <person name="Chang J."/>
            <person name="Duong T.A."/>
            <person name="Schoeman C."/>
            <person name="Ma X."/>
            <person name="Roodt D."/>
            <person name="Barker N."/>
            <person name="Li Z."/>
            <person name="Van de Peer Y."/>
            <person name="Mizrachi E."/>
        </authorList>
    </citation>
    <scope>NUCLEOTIDE SEQUENCE</scope>
    <source>
        <tissue evidence="2">Young leaves</tissue>
    </source>
</reference>
<comment type="caution">
    <text evidence="2">The sequence shown here is derived from an EMBL/GenBank/DDBJ whole genome shotgun (WGS) entry which is preliminary data.</text>
</comment>
<dbReference type="AlphaFoldDB" id="A0A9Q0GWS8"/>
<dbReference type="PANTHER" id="PTHR34356:SF3">
    <property type="entry name" value="EXPRESSED PROTEIN"/>
    <property type="match status" value="1"/>
</dbReference>
<dbReference type="Proteomes" id="UP001141806">
    <property type="component" value="Unassembled WGS sequence"/>
</dbReference>
<evidence type="ECO:0000313" key="3">
    <source>
        <dbReference type="Proteomes" id="UP001141806"/>
    </source>
</evidence>
<dbReference type="EMBL" id="JAMYWD010000011">
    <property type="protein sequence ID" value="KAJ4955656.1"/>
    <property type="molecule type" value="Genomic_DNA"/>
</dbReference>